<dbReference type="InterPro" id="IPR005674">
    <property type="entry name" value="CocE/Ser_esterase"/>
</dbReference>
<dbReference type="Pfam" id="PF08530">
    <property type="entry name" value="PepX_C"/>
    <property type="match status" value="1"/>
</dbReference>
<evidence type="ECO:0000256" key="1">
    <source>
        <dbReference type="ARBA" id="ARBA00022801"/>
    </source>
</evidence>
<dbReference type="RefSeq" id="WP_067511331.1">
    <property type="nucleotide sequence ID" value="NZ_CP107943.1"/>
</dbReference>
<evidence type="ECO:0000313" key="5">
    <source>
        <dbReference type="Proteomes" id="UP000252586"/>
    </source>
</evidence>
<dbReference type="Gene3D" id="3.40.50.1820">
    <property type="entry name" value="alpha/beta hydrolase"/>
    <property type="match status" value="2"/>
</dbReference>
<gene>
    <name evidence="4" type="ORF">DFR74_106198</name>
</gene>
<keyword evidence="5" id="KW-1185">Reference proteome</keyword>
<sequence length="547" mass="59108">MGAVVLRVLAGVALLVGLAAPAGAERPDLPFTWWQTFLTTPDGARLHVDILRPPGVADDAKTPVLMTVSPYRSHLMYISHPLIEGGPSTENLPAEQALRRGYTYVIVDLRGFGGSSGCPDFGGPAERSDVVTAVEWAASQPWSTGRVGLTGTSYEAWTGMLGLAAKPKGLAAVAAFAPVVDAYSYLFMQGVSWKFSGRPVTDNGVRPADQVGIEHLAIASTPARPDALPEYQANALSMTRECAADYVALTTDHNPANPGWVERNVLDDLRGNTIPVFMGQGFVDVNTRPNRVFEAWQAMGPGDHRAWFGQWGHTDCHDRCGTPHFDDTLMTFFDKHVAGKDVEVPGPRVTVGQFDGGWRGEQTWPPADSRPLPVALRTGSYVDRGLIPGRDREIWSVSQPLTKTVHLSGLASATLELEGPPTAAVTVELYDIAPNGRATILTRGVAPVRSETTVRLLAQDWPLAPGHRLGARITDVVDDVWSHAPSNARVTVRSARLDLPVLATPRVADIPNGTPVMHARWRNEKAFQLGPDILDDPATRVDLPEPR</sequence>
<dbReference type="STRING" id="1210090.GCA_001613185_04660"/>
<evidence type="ECO:0000259" key="3">
    <source>
        <dbReference type="SMART" id="SM00939"/>
    </source>
</evidence>
<feature type="signal peptide" evidence="2">
    <location>
        <begin position="1"/>
        <end position="24"/>
    </location>
</feature>
<dbReference type="AlphaFoldDB" id="A0A366DJR1"/>
<evidence type="ECO:0000313" key="4">
    <source>
        <dbReference type="EMBL" id="RBO90313.1"/>
    </source>
</evidence>
<dbReference type="InterPro" id="IPR008979">
    <property type="entry name" value="Galactose-bd-like_sf"/>
</dbReference>
<dbReference type="NCBIfam" id="TIGR00976">
    <property type="entry name" value="CocE_NonD"/>
    <property type="match status" value="1"/>
</dbReference>
<dbReference type="SUPFAM" id="SSF53474">
    <property type="entry name" value="alpha/beta-Hydrolases"/>
    <property type="match status" value="1"/>
</dbReference>
<evidence type="ECO:0000256" key="2">
    <source>
        <dbReference type="SAM" id="SignalP"/>
    </source>
</evidence>
<dbReference type="Proteomes" id="UP000252586">
    <property type="component" value="Unassembled WGS sequence"/>
</dbReference>
<dbReference type="GO" id="GO:0008239">
    <property type="term" value="F:dipeptidyl-peptidase activity"/>
    <property type="evidence" value="ECO:0007669"/>
    <property type="project" value="InterPro"/>
</dbReference>
<name>A0A366DJR1_9NOCA</name>
<feature type="chain" id="PRO_5016941857" description="Xaa-Pro dipeptidyl-peptidase C-terminal domain-containing protein" evidence="2">
    <location>
        <begin position="25"/>
        <end position="547"/>
    </location>
</feature>
<dbReference type="Pfam" id="PF02129">
    <property type="entry name" value="Peptidase_S15"/>
    <property type="match status" value="1"/>
</dbReference>
<dbReference type="SUPFAM" id="SSF49785">
    <property type="entry name" value="Galactose-binding domain-like"/>
    <property type="match status" value="1"/>
</dbReference>
<dbReference type="InterPro" id="IPR013736">
    <property type="entry name" value="Xaa-Pro_dipept_C"/>
</dbReference>
<keyword evidence="1" id="KW-0378">Hydrolase</keyword>
<reference evidence="4 5" key="1">
    <citation type="submission" date="2018-06" db="EMBL/GenBank/DDBJ databases">
        <title>Genomic Encyclopedia of Type Strains, Phase IV (KMG-IV): sequencing the most valuable type-strain genomes for metagenomic binning, comparative biology and taxonomic classification.</title>
        <authorList>
            <person name="Goeker M."/>
        </authorList>
    </citation>
    <scope>NUCLEOTIDE SEQUENCE [LARGE SCALE GENOMIC DNA]</scope>
    <source>
        <strain evidence="4 5">DSM 44599</strain>
    </source>
</reference>
<keyword evidence="2" id="KW-0732">Signal</keyword>
<dbReference type="InterPro" id="IPR029058">
    <property type="entry name" value="AB_hydrolase_fold"/>
</dbReference>
<organism evidence="4 5">
    <name type="scientific">Nocardia puris</name>
    <dbReference type="NCBI Taxonomy" id="208602"/>
    <lineage>
        <taxon>Bacteria</taxon>
        <taxon>Bacillati</taxon>
        <taxon>Actinomycetota</taxon>
        <taxon>Actinomycetes</taxon>
        <taxon>Mycobacteriales</taxon>
        <taxon>Nocardiaceae</taxon>
        <taxon>Nocardia</taxon>
    </lineage>
</organism>
<dbReference type="InterPro" id="IPR000383">
    <property type="entry name" value="Xaa-Pro-like_dom"/>
</dbReference>
<comment type="caution">
    <text evidence="4">The sequence shown here is derived from an EMBL/GenBank/DDBJ whole genome shotgun (WGS) entry which is preliminary data.</text>
</comment>
<dbReference type="OrthoDB" id="5240615at2"/>
<proteinExistence type="predicted"/>
<feature type="domain" description="Xaa-Pro dipeptidyl-peptidase C-terminal" evidence="3">
    <location>
        <begin position="330"/>
        <end position="491"/>
    </location>
</feature>
<dbReference type="EMBL" id="QNRE01000006">
    <property type="protein sequence ID" value="RBO90313.1"/>
    <property type="molecule type" value="Genomic_DNA"/>
</dbReference>
<accession>A0A366DJR1</accession>
<dbReference type="SMART" id="SM00939">
    <property type="entry name" value="PepX_C"/>
    <property type="match status" value="1"/>
</dbReference>
<protein>
    <recommendedName>
        <fullName evidence="3">Xaa-Pro dipeptidyl-peptidase C-terminal domain-containing protein</fullName>
    </recommendedName>
</protein>